<keyword evidence="3" id="KW-1185">Reference proteome</keyword>
<protein>
    <submittedName>
        <fullName evidence="2">Uncharacterized protein</fullName>
    </submittedName>
</protein>
<evidence type="ECO:0000256" key="1">
    <source>
        <dbReference type="SAM" id="MobiDB-lite"/>
    </source>
</evidence>
<proteinExistence type="predicted"/>
<reference evidence="2 3" key="1">
    <citation type="journal article" date="2019" name="Int. J. Syst. Evol. Microbiol.">
        <title>The Global Catalogue of Microorganisms (GCM) 10K type strain sequencing project: providing services to taxonomists for standard genome sequencing and annotation.</title>
        <authorList>
            <consortium name="The Broad Institute Genomics Platform"/>
            <consortium name="The Broad Institute Genome Sequencing Center for Infectious Disease"/>
            <person name="Wu L."/>
            <person name="Ma J."/>
        </authorList>
    </citation>
    <scope>NUCLEOTIDE SEQUENCE [LARGE SCALE GENOMIC DNA]</scope>
    <source>
        <strain evidence="2 3">JCM 12762</strain>
    </source>
</reference>
<feature type="region of interest" description="Disordered" evidence="1">
    <location>
        <begin position="1079"/>
        <end position="1105"/>
    </location>
</feature>
<dbReference type="EMBL" id="BAAAKW010000026">
    <property type="protein sequence ID" value="GAA1216009.1"/>
    <property type="molecule type" value="Genomic_DNA"/>
</dbReference>
<accession>A0ABN1VPA7</accession>
<evidence type="ECO:0000313" key="3">
    <source>
        <dbReference type="Proteomes" id="UP001500943"/>
    </source>
</evidence>
<comment type="caution">
    <text evidence="2">The sequence shown here is derived from an EMBL/GenBank/DDBJ whole genome shotgun (WGS) entry which is preliminary data.</text>
</comment>
<evidence type="ECO:0000313" key="2">
    <source>
        <dbReference type="EMBL" id="GAA1216009.1"/>
    </source>
</evidence>
<feature type="compositionally biased region" description="Acidic residues" evidence="1">
    <location>
        <begin position="1088"/>
        <end position="1102"/>
    </location>
</feature>
<gene>
    <name evidence="2" type="ORF">GCM10009655_14170</name>
</gene>
<name>A0ABN1VPA7_9MICO</name>
<organism evidence="2 3">
    <name type="scientific">Rhodoglobus aureus</name>
    <dbReference type="NCBI Taxonomy" id="191497"/>
    <lineage>
        <taxon>Bacteria</taxon>
        <taxon>Bacillati</taxon>
        <taxon>Actinomycetota</taxon>
        <taxon>Actinomycetes</taxon>
        <taxon>Micrococcales</taxon>
        <taxon>Microbacteriaceae</taxon>
        <taxon>Rhodoglobus</taxon>
    </lineage>
</organism>
<sequence>MTWPPFNRDDLRAAASTGGFDMTLPILIRRLIAETATDLVDLDMPGESGVSAGGFDGVASAGTATPHMPGGVSVWELSVGGNDGKANDDYSKRISGPPGHKARDSTYVEVILAPWTKARSWAGEKNKLRRWREVRAYNLDRVHLWLESAPATTAWLAAKLGRAIPGVRALEEWWTDTWIPSTTSPLGAEIVLAGRADSAKSFVDRIAGGAKVTPIGGGLRFEEAMAFVAAALSASNERATRALLARTLVVSDANSLERLIAQGAPLIILLSDFNLARGLSTNHAHQLVVLASPGDSTSIDVGRIGSEEVSRLLASEANPSELGYLARRSLLALRRKLAILPGIYTPPWANAPDSTTRRLCLVGSWRAEQVGDRAAVESIVEDSFAHVASRAQELRAGDDMPFLDVVQDEWYVVAREDAWALLAPSITKEDLRALETAALEVFGAADPVLALDPQERWKAAIDGVFRPHSPAIRRGLAEYVAVAGASDIVVTGTSNKHSEFARVLARSVFDSANKDSTYQLWASLSDVIGFLAEGAPEEFLSSIRAGLTGSDPLQVKMFQDSKANSGVFGQSSPHSAFLWALESLAWSPNYVEDVVRILVALDALDPGGELSNRPRASLLGILSVWRPQTAALLEQRLRCIEIIVDRSDSAAELLLQMIPDGHGWQMNHSGPRYRDWRTDSSVTNGEIRAALDHISTALAEKFEMTPSLALAIVPRLDDFGNDFRAQFAAKVSSTHYGWSANDTADVFEALRELVGRHLEYADAAWALSTVQLSPLVALRDTIEPAILALRHRWLFRKDWVTLGDIRRRDDYAAYEKELAHQRQAAVDSIFSASGLYGVFEFAEQADPWVVGFSLGNAAAPVERDILTQLSSESTTVSSMAAGYFASRLRQDDSPIDALLEEFDDPEKQAFLLRYLPDQVTAQALLGGLHSRVSEIYWQNFNYFGLGGDFSKALQSGWCLLDAGRPVAALMLNQLYFKGSSAGEETADLLAAALEALIAKPDPDPDPEIQNLQHYELERIFDVLAAHREHLGSQRVVALEWQLLPLSSFDGSSPALHAEIKSNPDFFIELIVACFRPETSASTSGTSVDGDEAEDEDVGDELTDQQRSTASRAWEVLRTCNQVPGVCDDGTIDVEELAAWIDAVRGGLAAVDRAVIGDLHIGEVLSHAPKNEDGSPFSHDVRDLLERLASDEVMRGIATGFFNSRGVTSRGLTDGGAQEWELADRYRDYASGADSWPTVRRMLEGMAERYEAEARRQDLSTERHRQGLR</sequence>
<dbReference type="RefSeq" id="WP_343924487.1">
    <property type="nucleotide sequence ID" value="NZ_BAAAKW010000026.1"/>
</dbReference>
<dbReference type="Proteomes" id="UP001500943">
    <property type="component" value="Unassembled WGS sequence"/>
</dbReference>